<evidence type="ECO:0000313" key="3">
    <source>
        <dbReference type="EMBL" id="XBH04786.1"/>
    </source>
</evidence>
<sequence>MNMDVFTRVVAQRNQVLWLFLAFQSGFMNAGGFLAVHRFVSHITGYGTYVGVALAQKQYLGAFEMALAPVFFLAGAIVAGWIVDRRIILGQTPRIEGGIITLAVLNLIIYLGEFTEYLGTFGEPLVLQRDFFLLFILCFACGLQNGLFSGVTKGQVRTTHLTGPITDIGINISKIFTLEVGNPERGQLIAMNWLRVKIVIAFSSGSLIAALIFTELTYEGFAVPCAISLFLVWYVRRLMKGHKPEATRHATGDTASLLVPAEPVSVQNGASAPASNNNPAVSVEPGRH</sequence>
<name>A0AAU7CJH9_9BACT</name>
<dbReference type="EMBL" id="CP155447">
    <property type="protein sequence ID" value="XBH04786.1"/>
    <property type="molecule type" value="Genomic_DNA"/>
</dbReference>
<keyword evidence="2" id="KW-0472">Membrane</keyword>
<feature type="transmembrane region" description="Helical" evidence="2">
    <location>
        <begin position="59"/>
        <end position="83"/>
    </location>
</feature>
<feature type="compositionally biased region" description="Low complexity" evidence="1">
    <location>
        <begin position="270"/>
        <end position="288"/>
    </location>
</feature>
<feature type="transmembrane region" description="Helical" evidence="2">
    <location>
        <begin position="194"/>
        <end position="212"/>
    </location>
</feature>
<feature type="transmembrane region" description="Helical" evidence="2">
    <location>
        <begin position="218"/>
        <end position="235"/>
    </location>
</feature>
<dbReference type="RefSeq" id="WP_406697581.1">
    <property type="nucleotide sequence ID" value="NZ_CP155447.1"/>
</dbReference>
<gene>
    <name evidence="3" type="ORF">V5E97_01850</name>
</gene>
<organism evidence="3">
    <name type="scientific">Singulisphaera sp. Ch08</name>
    <dbReference type="NCBI Taxonomy" id="3120278"/>
    <lineage>
        <taxon>Bacteria</taxon>
        <taxon>Pseudomonadati</taxon>
        <taxon>Planctomycetota</taxon>
        <taxon>Planctomycetia</taxon>
        <taxon>Isosphaerales</taxon>
        <taxon>Isosphaeraceae</taxon>
        <taxon>Singulisphaera</taxon>
    </lineage>
</organism>
<keyword evidence="2" id="KW-0812">Transmembrane</keyword>
<accession>A0AAU7CJH9</accession>
<keyword evidence="2" id="KW-1133">Transmembrane helix</keyword>
<evidence type="ECO:0000256" key="1">
    <source>
        <dbReference type="SAM" id="MobiDB-lite"/>
    </source>
</evidence>
<protein>
    <submittedName>
        <fullName evidence="3">YoaK family protein</fullName>
    </submittedName>
</protein>
<proteinExistence type="predicted"/>
<dbReference type="Pfam" id="PF06912">
    <property type="entry name" value="DUF1275"/>
    <property type="match status" value="1"/>
</dbReference>
<reference evidence="3" key="1">
    <citation type="submission" date="2024-05" db="EMBL/GenBank/DDBJ databases">
        <title>Planctomycetes of the genus Singulisphaera possess chitinolytic capabilities.</title>
        <authorList>
            <person name="Ivanova A."/>
        </authorList>
    </citation>
    <scope>NUCLEOTIDE SEQUENCE</scope>
    <source>
        <strain evidence="3">Ch08T</strain>
    </source>
</reference>
<dbReference type="PANTHER" id="PTHR37314">
    <property type="entry name" value="SLR0142 PROTEIN"/>
    <property type="match status" value="1"/>
</dbReference>
<feature type="region of interest" description="Disordered" evidence="1">
    <location>
        <begin position="266"/>
        <end position="288"/>
    </location>
</feature>
<dbReference type="PANTHER" id="PTHR37314:SF4">
    <property type="entry name" value="UPF0700 TRANSMEMBRANE PROTEIN YOAK"/>
    <property type="match status" value="1"/>
</dbReference>
<feature type="transmembrane region" description="Helical" evidence="2">
    <location>
        <begin position="131"/>
        <end position="151"/>
    </location>
</feature>
<dbReference type="InterPro" id="IPR010699">
    <property type="entry name" value="DUF1275"/>
</dbReference>
<feature type="transmembrane region" description="Helical" evidence="2">
    <location>
        <begin position="95"/>
        <end position="111"/>
    </location>
</feature>
<evidence type="ECO:0000256" key="2">
    <source>
        <dbReference type="SAM" id="Phobius"/>
    </source>
</evidence>
<dbReference type="AlphaFoldDB" id="A0AAU7CJH9"/>